<dbReference type="RefSeq" id="WP_162421256.1">
    <property type="nucleotide sequence ID" value="NZ_WVIE01000001.1"/>
</dbReference>
<dbReference type="SUPFAM" id="SSF52980">
    <property type="entry name" value="Restriction endonuclease-like"/>
    <property type="match status" value="1"/>
</dbReference>
<reference evidence="2" key="1">
    <citation type="submission" date="2019-12" db="EMBL/GenBank/DDBJ databases">
        <title>High-Quality draft genome sequences of three cyanobacteria isolated from the limestone walls of the Old Cathedral of Coimbra.</title>
        <authorList>
            <person name="Tiago I."/>
            <person name="Soares F."/>
            <person name="Portugal A."/>
        </authorList>
    </citation>
    <scope>NUCLEOTIDE SEQUENCE</scope>
    <source>
        <strain evidence="2">A</strain>
    </source>
</reference>
<keyword evidence="2" id="KW-0255">Endonuclease</keyword>
<protein>
    <submittedName>
        <fullName evidence="2">Uma2 family endonuclease</fullName>
    </submittedName>
</protein>
<dbReference type="Pfam" id="PF05685">
    <property type="entry name" value="Uma2"/>
    <property type="match status" value="1"/>
</dbReference>
<accession>A0A8J7YYR9</accession>
<dbReference type="Proteomes" id="UP000646053">
    <property type="component" value="Unassembled WGS sequence"/>
</dbReference>
<dbReference type="EMBL" id="WVIE01000001">
    <property type="protein sequence ID" value="NDJ15850.1"/>
    <property type="molecule type" value="Genomic_DNA"/>
</dbReference>
<organism evidence="2 3">
    <name type="scientific">Myxacorys almedinensis A</name>
    <dbReference type="NCBI Taxonomy" id="2690445"/>
    <lineage>
        <taxon>Bacteria</taxon>
        <taxon>Bacillati</taxon>
        <taxon>Cyanobacteriota</taxon>
        <taxon>Cyanophyceae</taxon>
        <taxon>Leptolyngbyales</taxon>
        <taxon>Leptolyngbyaceae</taxon>
        <taxon>Myxacorys</taxon>
        <taxon>Myxacorys almedinensis</taxon>
    </lineage>
</organism>
<evidence type="ECO:0000313" key="3">
    <source>
        <dbReference type="Proteomes" id="UP000646053"/>
    </source>
</evidence>
<dbReference type="InterPro" id="IPR008538">
    <property type="entry name" value="Uma2"/>
</dbReference>
<evidence type="ECO:0000259" key="1">
    <source>
        <dbReference type="Pfam" id="PF05685"/>
    </source>
</evidence>
<dbReference type="PANTHER" id="PTHR35400:SF1">
    <property type="entry name" value="SLR1083 PROTEIN"/>
    <property type="match status" value="1"/>
</dbReference>
<feature type="domain" description="Putative restriction endonuclease" evidence="1">
    <location>
        <begin position="25"/>
        <end position="194"/>
    </location>
</feature>
<dbReference type="PANTHER" id="PTHR35400">
    <property type="entry name" value="SLR1083 PROTEIN"/>
    <property type="match status" value="1"/>
</dbReference>
<sequence length="229" mass="26153">MSFTKLSDRTATLLEKPCRWQSGTWNDYLALRDHPHLERLRIFFDQEWLWFEMGSEGINHSKFSNLLTMMTVLWKQRHPEQTISSLGGCQLEKVGKKACAPDLVIYLGDDVPQWGQGQRRFINLDESRVPDLVGEISDTTLATDLDEKKRLYASLGIPEYWVIDVRGSQILAFQLQETGNYELCDRSQAFSGLTIALLEQTVERLATEANTDAALWFAEQIASQSMSQS</sequence>
<comment type="caution">
    <text evidence="2">The sequence shown here is derived from an EMBL/GenBank/DDBJ whole genome shotgun (WGS) entry which is preliminary data.</text>
</comment>
<dbReference type="InterPro" id="IPR011335">
    <property type="entry name" value="Restrct_endonuc-II-like"/>
</dbReference>
<keyword evidence="2" id="KW-0378">Hydrolase</keyword>
<dbReference type="GO" id="GO:0004519">
    <property type="term" value="F:endonuclease activity"/>
    <property type="evidence" value="ECO:0007669"/>
    <property type="project" value="UniProtKB-KW"/>
</dbReference>
<keyword evidence="3" id="KW-1185">Reference proteome</keyword>
<dbReference type="Gene3D" id="3.90.1570.10">
    <property type="entry name" value="tt1808, chain A"/>
    <property type="match status" value="1"/>
</dbReference>
<dbReference type="CDD" id="cd06260">
    <property type="entry name" value="DUF820-like"/>
    <property type="match status" value="1"/>
</dbReference>
<dbReference type="AlphaFoldDB" id="A0A8J7YYR9"/>
<name>A0A8J7YYR9_9CYAN</name>
<evidence type="ECO:0000313" key="2">
    <source>
        <dbReference type="EMBL" id="NDJ15850.1"/>
    </source>
</evidence>
<proteinExistence type="predicted"/>
<dbReference type="InterPro" id="IPR012296">
    <property type="entry name" value="Nuclease_put_TT1808"/>
</dbReference>
<keyword evidence="2" id="KW-0540">Nuclease</keyword>
<gene>
    <name evidence="2" type="ORF">GS601_00865</name>
</gene>